<dbReference type="InterPro" id="IPR051924">
    <property type="entry name" value="GST_Kappa/NadH"/>
</dbReference>
<reference evidence="2 3" key="1">
    <citation type="journal article" date="2020" name="Phytopathology">
        <title>Genome Sequence Resources of Colletotrichum truncatum, C. plurivorum, C. musicola, and C. sojae: Four Species Pathogenic to Soybean (Glycine max).</title>
        <authorList>
            <person name="Rogerio F."/>
            <person name="Boufleur T.R."/>
            <person name="Ciampi-Guillardi M."/>
            <person name="Sukno S.A."/>
            <person name="Thon M.R."/>
            <person name="Massola Junior N.S."/>
            <person name="Baroncelli R."/>
        </authorList>
    </citation>
    <scope>NUCLEOTIDE SEQUENCE [LARGE SCALE GENOMIC DNA]</scope>
    <source>
        <strain evidence="2 3">LFN0009</strain>
    </source>
</reference>
<dbReference type="GO" id="GO:0004602">
    <property type="term" value="F:glutathione peroxidase activity"/>
    <property type="evidence" value="ECO:0007669"/>
    <property type="project" value="TreeGrafter"/>
</dbReference>
<dbReference type="PANTHER" id="PTHR42943">
    <property type="entry name" value="GLUTATHIONE S-TRANSFERASE KAPPA"/>
    <property type="match status" value="1"/>
</dbReference>
<organism evidence="2 3">
    <name type="scientific">Colletotrichum sojae</name>
    <dbReference type="NCBI Taxonomy" id="2175907"/>
    <lineage>
        <taxon>Eukaryota</taxon>
        <taxon>Fungi</taxon>
        <taxon>Dikarya</taxon>
        <taxon>Ascomycota</taxon>
        <taxon>Pezizomycotina</taxon>
        <taxon>Sordariomycetes</taxon>
        <taxon>Hypocreomycetidae</taxon>
        <taxon>Glomerellales</taxon>
        <taxon>Glomerellaceae</taxon>
        <taxon>Colletotrichum</taxon>
        <taxon>Colletotrichum orchidearum species complex</taxon>
    </lineage>
</organism>
<dbReference type="Proteomes" id="UP000652219">
    <property type="component" value="Unassembled WGS sequence"/>
</dbReference>
<dbReference type="PANTHER" id="PTHR42943:SF13">
    <property type="entry name" value="GLUTATHIONE S-TRANSFERASE KAPPA-RELATED"/>
    <property type="match status" value="1"/>
</dbReference>
<dbReference type="SUPFAM" id="SSF52833">
    <property type="entry name" value="Thioredoxin-like"/>
    <property type="match status" value="1"/>
</dbReference>
<dbReference type="GO" id="GO:0006749">
    <property type="term" value="P:glutathione metabolic process"/>
    <property type="evidence" value="ECO:0007669"/>
    <property type="project" value="TreeGrafter"/>
</dbReference>
<evidence type="ECO:0000259" key="1">
    <source>
        <dbReference type="Pfam" id="PF01323"/>
    </source>
</evidence>
<accession>A0A8H6JWZ6</accession>
<sequence>MGGKVDVYIDLASLYSYITFYHIIKNQDLLAAYGVQLEFVPYSQPWPQSVTHSSACSLHPVLLGAINAASGNKPPWTLPAKAKYGAFDARRSSARVGKPDITTPPNFMDRSMTVLPLRALHFIKKHYPHATYLTSWHWLLHCFWEPPNLNVTQLDVLAKALADAPAEYPPPAGAATKLFSEADVKKILEGAASQEIKDSVKAKTQEAIDRGAFGAPWFWAVNDEGEGEPFFGSDRFHFLYEFLGLPFQDIAIIPPGSQKKGAKL</sequence>
<dbReference type="AlphaFoldDB" id="A0A8H6JWZ6"/>
<dbReference type="InterPro" id="IPR001853">
    <property type="entry name" value="DSBA-like_thioredoxin_dom"/>
</dbReference>
<protein>
    <submittedName>
        <fullName evidence="2">Dsba family oxidoreductase</fullName>
    </submittedName>
</protein>
<dbReference type="GO" id="GO:0004364">
    <property type="term" value="F:glutathione transferase activity"/>
    <property type="evidence" value="ECO:0007669"/>
    <property type="project" value="TreeGrafter"/>
</dbReference>
<dbReference type="EMBL" id="WIGN01000005">
    <property type="protein sequence ID" value="KAF6820513.1"/>
    <property type="molecule type" value="Genomic_DNA"/>
</dbReference>
<evidence type="ECO:0000313" key="2">
    <source>
        <dbReference type="EMBL" id="KAF6820513.1"/>
    </source>
</evidence>
<proteinExistence type="predicted"/>
<gene>
    <name evidence="2" type="ORF">CSOJ01_00769</name>
</gene>
<evidence type="ECO:0000313" key="3">
    <source>
        <dbReference type="Proteomes" id="UP000652219"/>
    </source>
</evidence>
<dbReference type="Gene3D" id="3.40.30.10">
    <property type="entry name" value="Glutaredoxin"/>
    <property type="match status" value="1"/>
</dbReference>
<dbReference type="InterPro" id="IPR036249">
    <property type="entry name" value="Thioredoxin-like_sf"/>
</dbReference>
<dbReference type="Pfam" id="PF01323">
    <property type="entry name" value="DSBA"/>
    <property type="match status" value="1"/>
</dbReference>
<feature type="domain" description="DSBA-like thioredoxin" evidence="1">
    <location>
        <begin position="183"/>
        <end position="243"/>
    </location>
</feature>
<name>A0A8H6JWZ6_9PEZI</name>
<keyword evidence="3" id="KW-1185">Reference proteome</keyword>
<comment type="caution">
    <text evidence="2">The sequence shown here is derived from an EMBL/GenBank/DDBJ whole genome shotgun (WGS) entry which is preliminary data.</text>
</comment>
<dbReference type="GO" id="GO:0005739">
    <property type="term" value="C:mitochondrion"/>
    <property type="evidence" value="ECO:0007669"/>
    <property type="project" value="TreeGrafter"/>
</dbReference>
<dbReference type="GO" id="GO:0005777">
    <property type="term" value="C:peroxisome"/>
    <property type="evidence" value="ECO:0007669"/>
    <property type="project" value="TreeGrafter"/>
</dbReference>